<dbReference type="RefSeq" id="WP_381166038.1">
    <property type="nucleotide sequence ID" value="NZ_JBHSFK010000001.1"/>
</dbReference>
<organism evidence="1 2">
    <name type="scientific">Streptomyces vulcanius</name>
    <dbReference type="NCBI Taxonomy" id="1441876"/>
    <lineage>
        <taxon>Bacteria</taxon>
        <taxon>Bacillati</taxon>
        <taxon>Actinomycetota</taxon>
        <taxon>Actinomycetes</taxon>
        <taxon>Kitasatosporales</taxon>
        <taxon>Streptomycetaceae</taxon>
        <taxon>Streptomyces</taxon>
    </lineage>
</organism>
<comment type="caution">
    <text evidence="1">The sequence shown here is derived from an EMBL/GenBank/DDBJ whole genome shotgun (WGS) entry which is preliminary data.</text>
</comment>
<evidence type="ECO:0000313" key="2">
    <source>
        <dbReference type="Proteomes" id="UP001595839"/>
    </source>
</evidence>
<name>A0ABV9AEY9_9ACTN</name>
<proteinExistence type="predicted"/>
<dbReference type="EMBL" id="JBHSFK010000001">
    <property type="protein sequence ID" value="MFC4498017.1"/>
    <property type="molecule type" value="Genomic_DNA"/>
</dbReference>
<evidence type="ECO:0000313" key="1">
    <source>
        <dbReference type="EMBL" id="MFC4498017.1"/>
    </source>
</evidence>
<keyword evidence="2" id="KW-1185">Reference proteome</keyword>
<gene>
    <name evidence="1" type="ORF">ACFPIH_00550</name>
</gene>
<sequence>MTTFGTGARRALSFASTALVAGALGVAGTLGYQWVTAPDTSAVDAQAGELADALRKDLTSGFYSAGGGTYGGQFTEGTVVAQTEAHGGALLSFGSDGGVHTAEVMLGLVPPEARTSGAKDPAADAYPVRCYRYTFAFGAHSVKRSGVDCPTTRTDGRPGSLVAQLGVLLVEQPAGNNAYRNTATEGYTHTPQGVRDFLKAKGLVTAGDAVTGVSGRADGDDLYVVALRINGACHYLRMGSGSSSSSASDLIPLWTAPADEQEACDVGHAVAASALYGTDPAKEG</sequence>
<dbReference type="Proteomes" id="UP001595839">
    <property type="component" value="Unassembled WGS sequence"/>
</dbReference>
<protein>
    <submittedName>
        <fullName evidence="1">Uncharacterized protein</fullName>
    </submittedName>
</protein>
<reference evidence="2" key="1">
    <citation type="journal article" date="2019" name="Int. J. Syst. Evol. Microbiol.">
        <title>The Global Catalogue of Microorganisms (GCM) 10K type strain sequencing project: providing services to taxonomists for standard genome sequencing and annotation.</title>
        <authorList>
            <consortium name="The Broad Institute Genomics Platform"/>
            <consortium name="The Broad Institute Genome Sequencing Center for Infectious Disease"/>
            <person name="Wu L."/>
            <person name="Ma J."/>
        </authorList>
    </citation>
    <scope>NUCLEOTIDE SEQUENCE [LARGE SCALE GENOMIC DNA]</scope>
    <source>
        <strain evidence="2">CGMCC 4.7177</strain>
    </source>
</reference>
<accession>A0ABV9AEY9</accession>